<dbReference type="OrthoDB" id="2418141at2"/>
<accession>A0A3N5C5K0</accession>
<keyword evidence="1" id="KW-0812">Transmembrane</keyword>
<dbReference type="EMBL" id="RKRF01000009">
    <property type="protein sequence ID" value="RPF53475.1"/>
    <property type="molecule type" value="Genomic_DNA"/>
</dbReference>
<dbReference type="InterPro" id="IPR026369">
    <property type="entry name" value="CxxC_20_CxxC"/>
</dbReference>
<keyword evidence="3" id="KW-1185">Reference proteome</keyword>
<keyword evidence="1" id="KW-0472">Membrane</keyword>
<feature type="transmembrane region" description="Helical" evidence="1">
    <location>
        <begin position="48"/>
        <end position="74"/>
    </location>
</feature>
<sequence length="88" mass="10870">MKLPTCWSCDYKFKWKELIFFIEGRKKCPKCEEKQYTTTHSKWKMGMVFLPAWLCTFINLYLTISLFLICYYFMLYQVEFTDKQQPLY</sequence>
<comment type="caution">
    <text evidence="2">The sequence shown here is derived from an EMBL/GenBank/DDBJ whole genome shotgun (WGS) entry which is preliminary data.</text>
</comment>
<reference evidence="2 3" key="1">
    <citation type="submission" date="2018-11" db="EMBL/GenBank/DDBJ databases">
        <title>Genomic Encyclopedia of Type Strains, Phase IV (KMG-IV): sequencing the most valuable type-strain genomes for metagenomic binning, comparative biology and taxonomic classification.</title>
        <authorList>
            <person name="Goeker M."/>
        </authorList>
    </citation>
    <scope>NUCLEOTIDE SEQUENCE [LARGE SCALE GENOMIC DNA]</scope>
    <source>
        <strain evidence="2 3">DSM 18090</strain>
    </source>
</reference>
<protein>
    <submittedName>
        <fullName evidence="2">CXXC-20-CXXC protein</fullName>
    </submittedName>
</protein>
<name>A0A3N5C5K0_9BACI</name>
<gene>
    <name evidence="2" type="ORF">EDC24_1977</name>
</gene>
<dbReference type="AlphaFoldDB" id="A0A3N5C5K0"/>
<evidence type="ECO:0000256" key="1">
    <source>
        <dbReference type="SAM" id="Phobius"/>
    </source>
</evidence>
<organism evidence="2 3">
    <name type="scientific">Aquisalibacillus elongatus</name>
    <dbReference type="NCBI Taxonomy" id="485577"/>
    <lineage>
        <taxon>Bacteria</taxon>
        <taxon>Bacillati</taxon>
        <taxon>Bacillota</taxon>
        <taxon>Bacilli</taxon>
        <taxon>Bacillales</taxon>
        <taxon>Bacillaceae</taxon>
        <taxon>Aquisalibacillus</taxon>
    </lineage>
</organism>
<dbReference type="RefSeq" id="WP_124222024.1">
    <property type="nucleotide sequence ID" value="NZ_RKRF01000009.1"/>
</dbReference>
<dbReference type="Proteomes" id="UP000276443">
    <property type="component" value="Unassembled WGS sequence"/>
</dbReference>
<dbReference type="NCBIfam" id="TIGR04104">
    <property type="entry name" value="cxxc_20_cxxc"/>
    <property type="match status" value="1"/>
</dbReference>
<evidence type="ECO:0000313" key="2">
    <source>
        <dbReference type="EMBL" id="RPF53475.1"/>
    </source>
</evidence>
<evidence type="ECO:0000313" key="3">
    <source>
        <dbReference type="Proteomes" id="UP000276443"/>
    </source>
</evidence>
<keyword evidence="1" id="KW-1133">Transmembrane helix</keyword>
<proteinExistence type="predicted"/>